<accession>A0A6B8TWM7</accession>
<dbReference type="Pfam" id="PF13430">
    <property type="entry name" value="DUF4112"/>
    <property type="match status" value="1"/>
</dbReference>
<feature type="region of interest" description="Disordered" evidence="1">
    <location>
        <begin position="1"/>
        <end position="20"/>
    </location>
</feature>
<dbReference type="KEGG" id="cxe:FOB82_11825"/>
<dbReference type="AlphaFoldDB" id="A0A6B8TWM7"/>
<feature type="transmembrane region" description="Helical" evidence="2">
    <location>
        <begin position="126"/>
        <end position="147"/>
    </location>
</feature>
<dbReference type="Proteomes" id="UP000426857">
    <property type="component" value="Chromosome"/>
</dbReference>
<name>A0A6B8TWM7_9CORY</name>
<protein>
    <submittedName>
        <fullName evidence="3">DUF4112 domain-containing protein</fullName>
    </submittedName>
</protein>
<evidence type="ECO:0000313" key="4">
    <source>
        <dbReference type="Proteomes" id="UP000426857"/>
    </source>
</evidence>
<feature type="transmembrane region" description="Helical" evidence="2">
    <location>
        <begin position="167"/>
        <end position="186"/>
    </location>
</feature>
<gene>
    <name evidence="3" type="ORF">FOB82_11825</name>
</gene>
<dbReference type="EMBL" id="CP046322">
    <property type="protein sequence ID" value="QGS35523.1"/>
    <property type="molecule type" value="Genomic_DNA"/>
</dbReference>
<keyword evidence="2" id="KW-0812">Transmembrane</keyword>
<dbReference type="PANTHER" id="PTHR35519">
    <property type="entry name" value="MEMBRANE PROTEINS"/>
    <property type="match status" value="1"/>
</dbReference>
<feature type="compositionally biased region" description="Basic and acidic residues" evidence="1">
    <location>
        <begin position="56"/>
        <end position="69"/>
    </location>
</feature>
<keyword evidence="2" id="KW-0472">Membrane</keyword>
<sequence length="247" mass="25659">MSLKAPRKAVALPPGDGSVTASVTASVESLFMASVMASTLPAPTLVNMNANHRHSRSSEARDTDSRDPGSRGPQSRHPNSADAADAAGGAGAAPRSLNRTSRAIAHVMDDLFTIPGTKRRVGLDPLVGIIPGVGDAAGAVATAGLVIDGIRYRVPFVILLRMAFNLLLDMTIGAIPLIGDAFDFFFRANIRNERLMVKALDDPAGAAKSSKRYLIGAVVLLVVLVASIIALAIGAVWGLIALIQAGY</sequence>
<evidence type="ECO:0000313" key="3">
    <source>
        <dbReference type="EMBL" id="QGS35523.1"/>
    </source>
</evidence>
<evidence type="ECO:0000256" key="1">
    <source>
        <dbReference type="SAM" id="MobiDB-lite"/>
    </source>
</evidence>
<dbReference type="PANTHER" id="PTHR35519:SF2">
    <property type="entry name" value="PH DOMAIN PROTEIN"/>
    <property type="match status" value="1"/>
</dbReference>
<feature type="region of interest" description="Disordered" evidence="1">
    <location>
        <begin position="51"/>
        <end position="94"/>
    </location>
</feature>
<evidence type="ECO:0000256" key="2">
    <source>
        <dbReference type="SAM" id="Phobius"/>
    </source>
</evidence>
<proteinExistence type="predicted"/>
<reference evidence="3 4" key="1">
    <citation type="submission" date="2019-11" db="EMBL/GenBank/DDBJ databases">
        <title>FDA dAtabase for Regulatory Grade micrObial Sequences (FDA-ARGOS): Supporting development and validation of Infectious Disease Dx tests.</title>
        <authorList>
            <person name="Kerrigan L."/>
            <person name="Long C."/>
            <person name="Tallon L."/>
            <person name="Sadzewicz L."/>
            <person name="Vavikolanu K."/>
            <person name="Mehta A."/>
            <person name="Aluvathingal J."/>
            <person name="Nadendla S."/>
            <person name="Yan Y."/>
            <person name="Sichtig H."/>
        </authorList>
    </citation>
    <scope>NUCLEOTIDE SEQUENCE [LARGE SCALE GENOMIC DNA]</scope>
    <source>
        <strain evidence="3 4">FDAARGOS_674</strain>
    </source>
</reference>
<keyword evidence="2" id="KW-1133">Transmembrane helix</keyword>
<organism evidence="3 4">
    <name type="scientific">Corynebacterium xerosis</name>
    <dbReference type="NCBI Taxonomy" id="1725"/>
    <lineage>
        <taxon>Bacteria</taxon>
        <taxon>Bacillati</taxon>
        <taxon>Actinomycetota</taxon>
        <taxon>Actinomycetes</taxon>
        <taxon>Mycobacteriales</taxon>
        <taxon>Corynebacteriaceae</taxon>
        <taxon>Corynebacterium</taxon>
    </lineage>
</organism>
<dbReference type="InterPro" id="IPR025187">
    <property type="entry name" value="DUF4112"/>
</dbReference>
<feature type="transmembrane region" description="Helical" evidence="2">
    <location>
        <begin position="213"/>
        <end position="243"/>
    </location>
</feature>